<dbReference type="InterPro" id="IPR028614">
    <property type="entry name" value="GDP_fucose/colitose_synth"/>
</dbReference>
<evidence type="ECO:0000256" key="2">
    <source>
        <dbReference type="ARBA" id="ARBA00005959"/>
    </source>
</evidence>
<comment type="caution">
    <text evidence="11">The sequence shown here is derived from an EMBL/GenBank/DDBJ whole genome shotgun (WGS) entry which is preliminary data.</text>
</comment>
<dbReference type="GO" id="GO:0050577">
    <property type="term" value="F:GDP-L-fucose synthase activity"/>
    <property type="evidence" value="ECO:0007669"/>
    <property type="project" value="UniProtKB-UniRule"/>
</dbReference>
<feature type="binding site" evidence="9">
    <location>
        <begin position="23"/>
        <end position="29"/>
    </location>
    <ligand>
        <name>NADP(+)</name>
        <dbReference type="ChEBI" id="CHEBI:58349"/>
    </ligand>
</feature>
<evidence type="ECO:0000256" key="6">
    <source>
        <dbReference type="ARBA" id="ARBA00023235"/>
    </source>
</evidence>
<dbReference type="InterPro" id="IPR001509">
    <property type="entry name" value="Epimerase_deHydtase"/>
</dbReference>
<keyword evidence="7 9" id="KW-0511">Multifunctional enzyme</keyword>
<evidence type="ECO:0000256" key="9">
    <source>
        <dbReference type="HAMAP-Rule" id="MF_00956"/>
    </source>
</evidence>
<dbReference type="Pfam" id="PF01370">
    <property type="entry name" value="Epimerase"/>
    <property type="match status" value="1"/>
</dbReference>
<evidence type="ECO:0000313" key="12">
    <source>
        <dbReference type="Proteomes" id="UP000305267"/>
    </source>
</evidence>
<keyword evidence="12" id="KW-1185">Reference proteome</keyword>
<feature type="binding site" evidence="9">
    <location>
        <begin position="117"/>
        <end position="120"/>
    </location>
    <ligand>
        <name>NADP(+)</name>
        <dbReference type="ChEBI" id="CHEBI:58349"/>
    </ligand>
</feature>
<reference evidence="11 12" key="1">
    <citation type="submission" date="2019-06" db="EMBL/GenBank/DDBJ databases">
        <title>Genome of Methylobacterium sp. 17Sr1-39.</title>
        <authorList>
            <person name="Seo T."/>
        </authorList>
    </citation>
    <scope>NUCLEOTIDE SEQUENCE [LARGE SCALE GENOMIC DNA]</scope>
    <source>
        <strain evidence="11 12">17Sr1-39</strain>
    </source>
</reference>
<comment type="pathway">
    <text evidence="1 9">Nucleotide-sugar biosynthesis; GDP-L-fucose biosynthesis via de novo pathway; GDP-L-fucose from GDP-alpha-D-mannose: step 2/2.</text>
</comment>
<evidence type="ECO:0000256" key="7">
    <source>
        <dbReference type="ARBA" id="ARBA00023268"/>
    </source>
</evidence>
<dbReference type="EMBL" id="VDDA01000003">
    <property type="protein sequence ID" value="TNC14010.1"/>
    <property type="molecule type" value="Genomic_DNA"/>
</dbReference>
<evidence type="ECO:0000256" key="1">
    <source>
        <dbReference type="ARBA" id="ARBA00004883"/>
    </source>
</evidence>
<organism evidence="11 12">
    <name type="scientific">Methylobacterium terricola</name>
    <dbReference type="NCBI Taxonomy" id="2583531"/>
    <lineage>
        <taxon>Bacteria</taxon>
        <taxon>Pseudomonadati</taxon>
        <taxon>Pseudomonadota</taxon>
        <taxon>Alphaproteobacteria</taxon>
        <taxon>Hyphomicrobiales</taxon>
        <taxon>Methylobacteriaceae</taxon>
        <taxon>Methylobacterium</taxon>
    </lineage>
</organism>
<dbReference type="GO" id="GO:0042351">
    <property type="term" value="P:'de novo' GDP-L-fucose biosynthetic process"/>
    <property type="evidence" value="ECO:0007669"/>
    <property type="project" value="UniProtKB-UniRule"/>
</dbReference>
<dbReference type="OrthoDB" id="9811425at2"/>
<evidence type="ECO:0000313" key="11">
    <source>
        <dbReference type="EMBL" id="TNC14010.1"/>
    </source>
</evidence>
<dbReference type="UniPathway" id="UPA00128">
    <property type="reaction ID" value="UER00191"/>
</dbReference>
<name>A0A5C4LJL7_9HYPH</name>
<feature type="binding site" evidence="9">
    <location>
        <position position="191"/>
    </location>
    <ligand>
        <name>NADP(+)</name>
        <dbReference type="ChEBI" id="CHEBI:58349"/>
    </ligand>
</feature>
<comment type="function">
    <text evidence="9">Catalyzes the two-step NADP-dependent conversion of GDP-4-dehydro-6-deoxy-D-mannose to GDP-fucose, involving an epimerase and a reductase reaction.</text>
</comment>
<dbReference type="GO" id="GO:0016853">
    <property type="term" value="F:isomerase activity"/>
    <property type="evidence" value="ECO:0007669"/>
    <property type="project" value="UniProtKB-KW"/>
</dbReference>
<evidence type="ECO:0000256" key="8">
    <source>
        <dbReference type="ARBA" id="ARBA00051935"/>
    </source>
</evidence>
<comment type="catalytic activity">
    <reaction evidence="8 9">
        <text>GDP-beta-L-fucose + NADP(+) = GDP-4-dehydro-alpha-D-rhamnose + NADPH + H(+)</text>
        <dbReference type="Rhea" id="RHEA:18885"/>
        <dbReference type="ChEBI" id="CHEBI:15378"/>
        <dbReference type="ChEBI" id="CHEBI:57273"/>
        <dbReference type="ChEBI" id="CHEBI:57783"/>
        <dbReference type="ChEBI" id="CHEBI:57964"/>
        <dbReference type="ChEBI" id="CHEBI:58349"/>
        <dbReference type="EC" id="1.1.1.271"/>
    </reaction>
</comment>
<feature type="binding site" evidence="9">
    <location>
        <position position="281"/>
    </location>
    <ligand>
        <name>substrate</name>
    </ligand>
</feature>
<feature type="site" description="Important for catalytic activity" evidence="9">
    <location>
        <position position="121"/>
    </location>
</feature>
<evidence type="ECO:0000259" key="10">
    <source>
        <dbReference type="Pfam" id="PF01370"/>
    </source>
</evidence>
<dbReference type="PANTHER" id="PTHR43238:SF1">
    <property type="entry name" value="GDP-L-FUCOSE SYNTHASE"/>
    <property type="match status" value="1"/>
</dbReference>
<comment type="similarity">
    <text evidence="2 9">Belongs to the NAD(P)-dependent epimerase/dehydratase family. Fucose synthase subfamily.</text>
</comment>
<dbReference type="PANTHER" id="PTHR43238">
    <property type="entry name" value="GDP-L-FUCOSE SYNTHASE"/>
    <property type="match status" value="1"/>
</dbReference>
<keyword evidence="6 9" id="KW-0413">Isomerase</keyword>
<evidence type="ECO:0000256" key="5">
    <source>
        <dbReference type="ARBA" id="ARBA00023002"/>
    </source>
</evidence>
<feature type="domain" description="NAD-dependent epimerase/dehydratase" evidence="10">
    <location>
        <begin position="20"/>
        <end position="249"/>
    </location>
</feature>
<dbReference type="FunFam" id="3.40.50.720:FF:000101">
    <property type="entry name" value="GDP-L-fucose synthase"/>
    <property type="match status" value="1"/>
</dbReference>
<dbReference type="EC" id="1.1.1.271" evidence="3 9"/>
<feature type="binding site" evidence="9">
    <location>
        <position position="221"/>
    </location>
    <ligand>
        <name>substrate</name>
    </ligand>
</feature>
<evidence type="ECO:0000256" key="3">
    <source>
        <dbReference type="ARBA" id="ARBA00012371"/>
    </source>
</evidence>
<dbReference type="InterPro" id="IPR036291">
    <property type="entry name" value="NAD(P)-bd_dom_sf"/>
</dbReference>
<accession>A0A5C4LJL7</accession>
<dbReference type="SUPFAM" id="SSF51735">
    <property type="entry name" value="NAD(P)-binding Rossmann-fold domains"/>
    <property type="match status" value="1"/>
</dbReference>
<protein>
    <recommendedName>
        <fullName evidence="3 9">GDP-L-fucose synthase</fullName>
        <ecNumber evidence="3 9">1.1.1.271</ecNumber>
    </recommendedName>
    <alternativeName>
        <fullName evidence="9">GDP-4-keto-6-deoxy-D-mannose-3,5-epimerase-4-reductase</fullName>
    </alternativeName>
</protein>
<sequence>MPSDTLSSQVLYPLAGKRVWVAGHRGMVGSAVVRRLAREECEVVTADRRTVDLTRQAETEAWLAQARPDAVVLAAAKVGGILANDTYPADFLYDNLMIEANVVEAARRTGVEKLLFLGSSCIYPKFAPQPIAEDALLTGPLEPTNEWYAVAKIAGIKLAQAYRRQHGCDFIAAMPTNLYGPEDNFDLAGSHVLPALIRKAHEAKLRGDDALVIWGTGSPRREFLHVDDCADALVFLLKTYSGDAHVNVGSGSDIAIYDLAEMVAGVVGFRGRIARDVAKPDGTPRKLMSADKLRGMGWTPRIPLEDGIRGVYDWFKANWTDRA</sequence>
<dbReference type="RefSeq" id="WP_139034928.1">
    <property type="nucleotide sequence ID" value="NZ_VDDA01000003.1"/>
</dbReference>
<feature type="binding site" evidence="9">
    <location>
        <position position="214"/>
    </location>
    <ligand>
        <name>substrate</name>
    </ligand>
</feature>
<proteinExistence type="inferred from homology"/>
<feature type="binding site" evidence="9">
    <location>
        <begin position="175"/>
        <end position="178"/>
    </location>
    <ligand>
        <name>NADP(+)</name>
        <dbReference type="ChEBI" id="CHEBI:58349"/>
    </ligand>
</feature>
<dbReference type="CDD" id="cd05239">
    <property type="entry name" value="GDP_FS_SDR_e"/>
    <property type="match status" value="1"/>
</dbReference>
<feature type="binding site" evidence="9">
    <location>
        <position position="199"/>
    </location>
    <ligand>
        <name>substrate</name>
    </ligand>
</feature>
<evidence type="ECO:0000256" key="4">
    <source>
        <dbReference type="ARBA" id="ARBA00022857"/>
    </source>
</evidence>
<dbReference type="Gene3D" id="3.40.50.720">
    <property type="entry name" value="NAD(P)-binding Rossmann-like Domain"/>
    <property type="match status" value="1"/>
</dbReference>
<feature type="site" description="Important for catalytic activity" evidence="9">
    <location>
        <position position="119"/>
    </location>
</feature>
<gene>
    <name evidence="9" type="primary">fcl</name>
    <name evidence="11" type="ORF">FF100_07385</name>
</gene>
<feature type="binding site" evidence="9">
    <location>
        <position position="152"/>
    </location>
    <ligand>
        <name>NADP(+)</name>
        <dbReference type="ChEBI" id="CHEBI:58349"/>
    </ligand>
</feature>
<feature type="active site" description="Proton donor/acceptor" evidence="9">
    <location>
        <position position="148"/>
    </location>
</feature>
<keyword evidence="5 9" id="KW-0560">Oxidoreductase</keyword>
<dbReference type="GO" id="GO:0070401">
    <property type="term" value="F:NADP+ binding"/>
    <property type="evidence" value="ECO:0007669"/>
    <property type="project" value="UniProtKB-UniRule"/>
</dbReference>
<dbReference type="AlphaFoldDB" id="A0A5C4LJL7"/>
<keyword evidence="4 9" id="KW-0521">NADP</keyword>
<dbReference type="Gene3D" id="3.90.25.10">
    <property type="entry name" value="UDP-galactose 4-epimerase, domain 1"/>
    <property type="match status" value="1"/>
</dbReference>
<dbReference type="Proteomes" id="UP000305267">
    <property type="component" value="Unassembled WGS sequence"/>
</dbReference>
<dbReference type="HAMAP" id="MF_00956">
    <property type="entry name" value="GDP_fucose_synth"/>
    <property type="match status" value="1"/>
</dbReference>